<accession>A0A9X9A3K5</accession>
<dbReference type="InterPro" id="IPR050661">
    <property type="entry name" value="BglG_antiterminators"/>
</dbReference>
<protein>
    <submittedName>
        <fullName evidence="1">Capsule biosynthesis protein</fullName>
    </submittedName>
</protein>
<evidence type="ECO:0000313" key="1">
    <source>
        <dbReference type="EMBL" id="TKI93656.1"/>
    </source>
</evidence>
<dbReference type="AlphaFoldDB" id="A0A9X9A3K5"/>
<organism evidence="1 2">
    <name type="scientific">Bacillus cereus</name>
    <dbReference type="NCBI Taxonomy" id="1396"/>
    <lineage>
        <taxon>Bacteria</taxon>
        <taxon>Bacillati</taxon>
        <taxon>Bacillota</taxon>
        <taxon>Bacilli</taxon>
        <taxon>Bacillales</taxon>
        <taxon>Bacillaceae</taxon>
        <taxon>Bacillus</taxon>
        <taxon>Bacillus cereus group</taxon>
    </lineage>
</organism>
<reference evidence="1 2" key="1">
    <citation type="journal article" date="2019" name="Environ. Microbiol.">
        <title>An active ?-lactamase is a part of an orchestrated cell wall stress resistance network of Bacillus subtilis and related rhizosphere species.</title>
        <authorList>
            <person name="Bucher T."/>
            <person name="Keren-Paz A."/>
            <person name="Hausser J."/>
            <person name="Olender T."/>
            <person name="Cytryn E."/>
            <person name="Kolodkin-Gal I."/>
        </authorList>
    </citation>
    <scope>NUCLEOTIDE SEQUENCE [LARGE SCALE GENOMIC DNA]</scope>
    <source>
        <strain evidence="1 2">I32</strain>
    </source>
</reference>
<dbReference type="EMBL" id="SZOH01002694">
    <property type="protein sequence ID" value="TKI93656.1"/>
    <property type="molecule type" value="Genomic_DNA"/>
</dbReference>
<comment type="caution">
    <text evidence="1">The sequence shown here is derived from an EMBL/GenBank/DDBJ whole genome shotgun (WGS) entry which is preliminary data.</text>
</comment>
<proteinExistence type="predicted"/>
<gene>
    <name evidence="1" type="ORF">FC695_29755</name>
</gene>
<dbReference type="PANTHER" id="PTHR30185">
    <property type="entry name" value="CRYPTIC BETA-GLUCOSIDE BGL OPERON ANTITERMINATOR"/>
    <property type="match status" value="1"/>
</dbReference>
<dbReference type="Gene3D" id="3.40.50.2300">
    <property type="match status" value="1"/>
</dbReference>
<sequence length="88" mass="10008">FCTSNSKKVLLVSGEGDAWKQYIIALLSNQFNNRLIFIDKFITNIESETLRDIDFIITTIPLEVSCHPVIHISTIPTNRDIDTISELL</sequence>
<dbReference type="Proteomes" id="UP000308444">
    <property type="component" value="Unassembled WGS sequence"/>
</dbReference>
<evidence type="ECO:0000313" key="2">
    <source>
        <dbReference type="Proteomes" id="UP000308444"/>
    </source>
</evidence>
<dbReference type="PANTHER" id="PTHR30185:SF15">
    <property type="entry name" value="CRYPTIC BETA-GLUCOSIDE BGL OPERON ANTITERMINATOR"/>
    <property type="match status" value="1"/>
</dbReference>
<name>A0A9X9A3K5_BACCE</name>
<feature type="non-terminal residue" evidence="1">
    <location>
        <position position="1"/>
    </location>
</feature>